<feature type="compositionally biased region" description="Basic and acidic residues" evidence="1">
    <location>
        <begin position="793"/>
        <end position="805"/>
    </location>
</feature>
<organism evidence="5">
    <name type="scientific">Notodromas monacha</name>
    <dbReference type="NCBI Taxonomy" id="399045"/>
    <lineage>
        <taxon>Eukaryota</taxon>
        <taxon>Metazoa</taxon>
        <taxon>Ecdysozoa</taxon>
        <taxon>Arthropoda</taxon>
        <taxon>Crustacea</taxon>
        <taxon>Oligostraca</taxon>
        <taxon>Ostracoda</taxon>
        <taxon>Podocopa</taxon>
        <taxon>Podocopida</taxon>
        <taxon>Cypridocopina</taxon>
        <taxon>Cypridoidea</taxon>
        <taxon>Cyprididae</taxon>
        <taxon>Notodromas</taxon>
    </lineage>
</organism>
<keyword evidence="2" id="KW-0472">Membrane</keyword>
<evidence type="ECO:0000259" key="4">
    <source>
        <dbReference type="PROSITE" id="PS51746"/>
    </source>
</evidence>
<feature type="region of interest" description="Disordered" evidence="1">
    <location>
        <begin position="769"/>
        <end position="807"/>
    </location>
</feature>
<dbReference type="InterPro" id="IPR001025">
    <property type="entry name" value="BAH_dom"/>
</dbReference>
<feature type="compositionally biased region" description="Basic residues" evidence="1">
    <location>
        <begin position="14"/>
        <end position="26"/>
    </location>
</feature>
<dbReference type="PROSITE" id="PS51746">
    <property type="entry name" value="PPM_2"/>
    <property type="match status" value="1"/>
</dbReference>
<feature type="compositionally biased region" description="Low complexity" evidence="1">
    <location>
        <begin position="520"/>
        <end position="536"/>
    </location>
</feature>
<dbReference type="PANTHER" id="PTHR46576:SF1">
    <property type="entry name" value="BROMO ADJACENT HOMOLOGY DOMAIN-CONTAINING 1 PROTEIN"/>
    <property type="match status" value="1"/>
</dbReference>
<feature type="region of interest" description="Disordered" evidence="1">
    <location>
        <begin position="516"/>
        <end position="538"/>
    </location>
</feature>
<feature type="domain" description="PPM-type phosphatase" evidence="4">
    <location>
        <begin position="1259"/>
        <end position="1653"/>
    </location>
</feature>
<dbReference type="InterPro" id="IPR036457">
    <property type="entry name" value="PPM-type-like_dom_sf"/>
</dbReference>
<dbReference type="InterPro" id="IPR053032">
    <property type="entry name" value="BAH_domain-containing"/>
</dbReference>
<evidence type="ECO:0000256" key="2">
    <source>
        <dbReference type="SAM" id="Phobius"/>
    </source>
</evidence>
<keyword evidence="2" id="KW-1133">Transmembrane helix</keyword>
<dbReference type="Pfam" id="PF00481">
    <property type="entry name" value="PP2C"/>
    <property type="match status" value="1"/>
</dbReference>
<dbReference type="OrthoDB" id="1922186at2759"/>
<feature type="compositionally biased region" description="Basic residues" evidence="1">
    <location>
        <begin position="34"/>
        <end position="49"/>
    </location>
</feature>
<dbReference type="EMBL" id="OA882598">
    <property type="protein sequence ID" value="CAD7276140.1"/>
    <property type="molecule type" value="Genomic_DNA"/>
</dbReference>
<evidence type="ECO:0008006" key="7">
    <source>
        <dbReference type="Google" id="ProtNLM"/>
    </source>
</evidence>
<dbReference type="GO" id="GO:0031507">
    <property type="term" value="P:heterochromatin formation"/>
    <property type="evidence" value="ECO:0007669"/>
    <property type="project" value="TreeGrafter"/>
</dbReference>
<evidence type="ECO:0000313" key="6">
    <source>
        <dbReference type="Proteomes" id="UP000678499"/>
    </source>
</evidence>
<keyword evidence="6" id="KW-1185">Reference proteome</keyword>
<dbReference type="GO" id="GO:0005677">
    <property type="term" value="C:chromatin silencing complex"/>
    <property type="evidence" value="ECO:0007669"/>
    <property type="project" value="TreeGrafter"/>
</dbReference>
<evidence type="ECO:0000313" key="5">
    <source>
        <dbReference type="EMBL" id="CAD7276140.1"/>
    </source>
</evidence>
<dbReference type="GO" id="GO:0003682">
    <property type="term" value="F:chromatin binding"/>
    <property type="evidence" value="ECO:0007669"/>
    <property type="project" value="InterPro"/>
</dbReference>
<feature type="compositionally biased region" description="Low complexity" evidence="1">
    <location>
        <begin position="774"/>
        <end position="788"/>
    </location>
</feature>
<evidence type="ECO:0000259" key="3">
    <source>
        <dbReference type="PROSITE" id="PS51038"/>
    </source>
</evidence>
<reference evidence="5" key="1">
    <citation type="submission" date="2020-11" db="EMBL/GenBank/DDBJ databases">
        <authorList>
            <person name="Tran Van P."/>
        </authorList>
    </citation>
    <scope>NUCLEOTIDE SEQUENCE</scope>
</reference>
<dbReference type="EMBL" id="CAJPEX010000561">
    <property type="protein sequence ID" value="CAG0916292.1"/>
    <property type="molecule type" value="Genomic_DNA"/>
</dbReference>
<dbReference type="InterPro" id="IPR001932">
    <property type="entry name" value="PPM-type_phosphatase-like_dom"/>
</dbReference>
<feature type="region of interest" description="Disordered" evidence="1">
    <location>
        <begin position="1"/>
        <end position="151"/>
    </location>
</feature>
<evidence type="ECO:0000256" key="1">
    <source>
        <dbReference type="SAM" id="MobiDB-lite"/>
    </source>
</evidence>
<dbReference type="SUPFAM" id="SSF81606">
    <property type="entry name" value="PP2C-like"/>
    <property type="match status" value="1"/>
</dbReference>
<feature type="compositionally biased region" description="Basic residues" evidence="1">
    <location>
        <begin position="59"/>
        <end position="77"/>
    </location>
</feature>
<dbReference type="Proteomes" id="UP000678499">
    <property type="component" value="Unassembled WGS sequence"/>
</dbReference>
<dbReference type="GO" id="GO:0045892">
    <property type="term" value="P:negative regulation of DNA-templated transcription"/>
    <property type="evidence" value="ECO:0007669"/>
    <property type="project" value="TreeGrafter"/>
</dbReference>
<dbReference type="GO" id="GO:0000976">
    <property type="term" value="F:transcription cis-regulatory region binding"/>
    <property type="evidence" value="ECO:0007669"/>
    <property type="project" value="TreeGrafter"/>
</dbReference>
<dbReference type="SMART" id="SM00332">
    <property type="entry name" value="PP2Cc"/>
    <property type="match status" value="1"/>
</dbReference>
<keyword evidence="2" id="KW-0812">Transmembrane</keyword>
<dbReference type="InterPro" id="IPR043151">
    <property type="entry name" value="BAH_sf"/>
</dbReference>
<dbReference type="Gene3D" id="2.30.30.490">
    <property type="match status" value="1"/>
</dbReference>
<feature type="compositionally biased region" description="Basic residues" evidence="1">
    <location>
        <begin position="92"/>
        <end position="120"/>
    </location>
</feature>
<name>A0A7R9GCW6_9CRUS</name>
<feature type="domain" description="BAH" evidence="3">
    <location>
        <begin position="925"/>
        <end position="1046"/>
    </location>
</feature>
<feature type="region of interest" description="Disordered" evidence="1">
    <location>
        <begin position="1213"/>
        <end position="1236"/>
    </location>
</feature>
<proteinExistence type="predicted"/>
<dbReference type="SMART" id="SM00439">
    <property type="entry name" value="BAH"/>
    <property type="match status" value="1"/>
</dbReference>
<sequence length="1796" mass="194951">MVDERTRSGAATRKPPKKPEKPRKKSTKIETKPKPKKTVAAKTRPKSNPKSKSNEGKAKKPKASASPKKRAPVKPKPAKSLPKKVDVEPQVKKRPASKPRTPKPPAKKPKSPPKPVKQKPAKPPPQKAKKSTPKKSSGGTRKPNRRMASLNARMMVNCLLRSYENDHTSADKPSSASVTVEKRSQAKVVKLKPVPKKPKPKAVKAAVKKDPNASRIVTPVEHVTKRLASLNASAIMSASYSAEPPKKKFPLPKKYVYGRPNRPYVGIPLYFEAYTVRGFSVPSRLGCMTAYLLYQLLTGQPKSPERQEVNEAESVEATKRRKPEASNVSQKKKPAKKTEASGNSSESPFPVSGLYFNGKPCVAAAQRTETVAAGSLDGLGSKYMQSRIQAIRYSSSCSMSAGALPDGVVRQSTVVEEQTLVGPHVMPGCASPPTVFQPNLTQLPMGGQVVHWDRHMEHKCRMVAQDGYTPLGAMMGMAHGIPSSCKHPLLLPKDSAHFTAEVFQPAGPMIEASAPVHEWTSQPSTSTSPRSEPSSPGRLVKPVAQHVTAAPKPSTSAHVAPYVALAAQPVFPFAAPLWQGVQTAWHPPVSYYQAGFVDALHAQMPGQFLSAFATPYGQVPKFGPWCSPVMARPVLYKYGMSPFPTAGISTGPMPPSSGAQTSQVSAPEPAMPASSTVTFVTPAPQPGPTFSQVPKNGPTGPRSDGSRGPVRNRSPRPEVLTSKSSEPRSATRNFRVAMGAAAGIHLFASEKDGVLVDVHAVNLDKRCDWKPGKKPATAPKKGSLLLSRPKPRLRPEPKRVEETGRSSHAQLLKATETVIDVLKSNGITVRKPKLKEKSPKPIFAKKPSKKPRKKVVKEDVPAALQPVAENSQFPKWSNGWAWCGEAKDGLVYLKVVADGFSTFVEGDQAPVMRKCYQAIVHQQGDVVRVRDCILLRSGTRKLDLPFVAKVTALWESPGDREMMVSVLWYYRKEQTSASGNPLMHANEVFASRHCDVIVPACIEDKCYVLTFNEYSRYRAVIKMIEEGIVFMNSVVPEPSEPYSRQESLPKSHMPPDRVFFCRRVYDFQGKGEGGPMSKFCVVMASAGTDGSVDSDAVETFLTNLLSSTDFNPLLSFRKPLSILETDLQDELRWLVISYLRSSSCPDKIVSWLAGVICASIAPEELEPCEKPPTERRRDVPGYNVVKLVNLVRRKIFQVCGDLKRHSVPPGFRVEGDQDVKMNGAEKGAGDDEVDSGKEDSVARCLERIRATATSLDHISFSSSALKNKRAHMEDVLSIIPDLSALFGKNDCPCTAYCGVFDGHSGAHAALFAASHLHRHIVEHELYGSDLTEPIRKAFVETDRDFCERFRANGGSTGLVCVVREKKLYLGWLGDSEAMLYGNGGSHILWTPPHRPNDPSERARINAAGGCVTSVYGTWRVMGTLAISRAIEIKTTMMGFAVMVLFLVLVMHPDVSSGQCVVQDGCLHCSEACNADAVQASNFDGRIILTGPVLDFGYLSFFIIKKVELIKPTQCNGDFIASAVDPAELCISFAPVRDVSNVGPVSAFSTVAPEVATATTVPVTLVQMEATSVPFSLQVNTETSAPVPGFGMFMVTSTAATIFSPAATDQQTLTVPATVKPSILLSVPKNFSDLPETTLVSGDKADITITVLEGKAVLGAEFATELFSNWAIGLISGLAITAFGMVTGWVAYCLRKKPWLLPFLRAAEEVWRILMPLTTPASSPLPPQSSVEVVSNLISLDIVPDLLPPPADFVSDLESVLEEAQNSAVNLVLKERIPVEGFMRIWGYFGAGSLGLD</sequence>
<dbReference type="CDD" id="cd00143">
    <property type="entry name" value="PP2Cc"/>
    <property type="match status" value="1"/>
</dbReference>
<feature type="region of interest" description="Disordered" evidence="1">
    <location>
        <begin position="834"/>
        <end position="855"/>
    </location>
</feature>
<feature type="compositionally biased region" description="Polar residues" evidence="1">
    <location>
        <begin position="721"/>
        <end position="731"/>
    </location>
</feature>
<gene>
    <name evidence="5" type="ORF">NMOB1V02_LOCUS3916</name>
</gene>
<dbReference type="PROSITE" id="PS51038">
    <property type="entry name" value="BAH"/>
    <property type="match status" value="1"/>
</dbReference>
<feature type="region of interest" description="Disordered" evidence="1">
    <location>
        <begin position="649"/>
        <end position="731"/>
    </location>
</feature>
<dbReference type="Gene3D" id="3.60.40.10">
    <property type="entry name" value="PPM-type phosphatase domain"/>
    <property type="match status" value="1"/>
</dbReference>
<dbReference type="Pfam" id="PF01426">
    <property type="entry name" value="BAH"/>
    <property type="match status" value="1"/>
</dbReference>
<feature type="transmembrane region" description="Helical" evidence="2">
    <location>
        <begin position="1669"/>
        <end position="1693"/>
    </location>
</feature>
<feature type="region of interest" description="Disordered" evidence="1">
    <location>
        <begin position="302"/>
        <end position="349"/>
    </location>
</feature>
<accession>A0A7R9GCW6</accession>
<feature type="region of interest" description="Disordered" evidence="1">
    <location>
        <begin position="165"/>
        <end position="184"/>
    </location>
</feature>
<feature type="compositionally biased region" description="Basic residues" evidence="1">
    <location>
        <begin position="846"/>
        <end position="855"/>
    </location>
</feature>
<protein>
    <recommendedName>
        <fullName evidence="7">BAH domain-containing protein</fullName>
    </recommendedName>
</protein>
<dbReference type="PANTHER" id="PTHR46576">
    <property type="entry name" value="BROMO ADJACENT HOMOLOGY DOMAIN-CONTAINING 1 PROTEIN"/>
    <property type="match status" value="1"/>
</dbReference>